<organism evidence="1 2">
    <name type="scientific">Portunus trituberculatus</name>
    <name type="common">Swimming crab</name>
    <name type="synonym">Neptunus trituberculatus</name>
    <dbReference type="NCBI Taxonomy" id="210409"/>
    <lineage>
        <taxon>Eukaryota</taxon>
        <taxon>Metazoa</taxon>
        <taxon>Ecdysozoa</taxon>
        <taxon>Arthropoda</taxon>
        <taxon>Crustacea</taxon>
        <taxon>Multicrustacea</taxon>
        <taxon>Malacostraca</taxon>
        <taxon>Eumalacostraca</taxon>
        <taxon>Eucarida</taxon>
        <taxon>Decapoda</taxon>
        <taxon>Pleocyemata</taxon>
        <taxon>Brachyura</taxon>
        <taxon>Eubrachyura</taxon>
        <taxon>Portunoidea</taxon>
        <taxon>Portunidae</taxon>
        <taxon>Portuninae</taxon>
        <taxon>Portunus</taxon>
    </lineage>
</organism>
<accession>A0A5B7J2E3</accession>
<evidence type="ECO:0000313" key="2">
    <source>
        <dbReference type="Proteomes" id="UP000324222"/>
    </source>
</evidence>
<dbReference type="EMBL" id="VSRR010075660">
    <property type="protein sequence ID" value="MPC87807.1"/>
    <property type="molecule type" value="Genomic_DNA"/>
</dbReference>
<evidence type="ECO:0000313" key="1">
    <source>
        <dbReference type="EMBL" id="MPC87807.1"/>
    </source>
</evidence>
<protein>
    <submittedName>
        <fullName evidence="1">Uncharacterized protein</fullName>
    </submittedName>
</protein>
<dbReference type="Proteomes" id="UP000324222">
    <property type="component" value="Unassembled WGS sequence"/>
</dbReference>
<name>A0A5B7J2E3_PORTR</name>
<keyword evidence="2" id="KW-1185">Reference proteome</keyword>
<reference evidence="1 2" key="1">
    <citation type="submission" date="2019-05" db="EMBL/GenBank/DDBJ databases">
        <title>Another draft genome of Portunus trituberculatus and its Hox gene families provides insights of decapod evolution.</title>
        <authorList>
            <person name="Jeong J.-H."/>
            <person name="Song I."/>
            <person name="Kim S."/>
            <person name="Choi T."/>
            <person name="Kim D."/>
            <person name="Ryu S."/>
            <person name="Kim W."/>
        </authorList>
    </citation>
    <scope>NUCLEOTIDE SEQUENCE [LARGE SCALE GENOMIC DNA]</scope>
    <source>
        <tissue evidence="1">Muscle</tissue>
    </source>
</reference>
<proteinExistence type="predicted"/>
<dbReference type="AlphaFoldDB" id="A0A5B7J2E3"/>
<comment type="caution">
    <text evidence="1">The sequence shown here is derived from an EMBL/GenBank/DDBJ whole genome shotgun (WGS) entry which is preliminary data.</text>
</comment>
<sequence length="33" mass="3779">MHLLQEPLNHRSRGSARTIVPFPTPVIFWGSFS</sequence>
<gene>
    <name evidence="1" type="ORF">E2C01_082683</name>
</gene>